<protein>
    <submittedName>
        <fullName evidence="7">Alkylated DNA repair protein alkB 1</fullName>
    </submittedName>
</protein>
<evidence type="ECO:0000256" key="1">
    <source>
        <dbReference type="ARBA" id="ARBA00022723"/>
    </source>
</evidence>
<dbReference type="STRING" id="6185.A0A094ZQA2"/>
<keyword evidence="2" id="KW-0223">Dioxygenase</keyword>
<dbReference type="InterPro" id="IPR027450">
    <property type="entry name" value="AlkB-like"/>
</dbReference>
<evidence type="ECO:0000256" key="3">
    <source>
        <dbReference type="ARBA" id="ARBA00023002"/>
    </source>
</evidence>
<dbReference type="Pfam" id="PF13532">
    <property type="entry name" value="2OG-FeII_Oxy_2"/>
    <property type="match status" value="1"/>
</dbReference>
<proteinExistence type="predicted"/>
<dbReference type="GO" id="GO:0035516">
    <property type="term" value="F:broad specificity oxidative DNA demethylase activity"/>
    <property type="evidence" value="ECO:0007669"/>
    <property type="project" value="TreeGrafter"/>
</dbReference>
<dbReference type="SUPFAM" id="SSF51197">
    <property type="entry name" value="Clavaminate synthase-like"/>
    <property type="match status" value="1"/>
</dbReference>
<dbReference type="InterPro" id="IPR004574">
    <property type="entry name" value="Alkb"/>
</dbReference>
<gene>
    <name evidence="7" type="ORF">MS3_05221</name>
</gene>
<dbReference type="GO" id="GO:0005737">
    <property type="term" value="C:cytoplasm"/>
    <property type="evidence" value="ECO:0007669"/>
    <property type="project" value="TreeGrafter"/>
</dbReference>
<accession>A0A094ZQA2</accession>
<dbReference type="GO" id="GO:0035513">
    <property type="term" value="P:oxidative RNA demethylation"/>
    <property type="evidence" value="ECO:0007669"/>
    <property type="project" value="TreeGrafter"/>
</dbReference>
<dbReference type="InterPro" id="IPR037151">
    <property type="entry name" value="AlkB-like_sf"/>
</dbReference>
<sequence length="362" mass="41908">MFANKYGDTLTQLSRYSDSRIILGNRKQYSLGFRIHVQIVQCRLYQPKVGLYHIHLCNQTDFFIIKNFFSPIEIKDLWLAALTEWCHSPTAQCNLSTNVSHNNRMLFIFKTYAIGIACTDPWYSKLRWVTLGYHYQWGERQYFIPAKKFPQYYVQIYNESKVGEFPSLLYGTTVNIINFLKHLIEEGEISSSSSRLLEQCRNYTPEASIVNYYRTKTTMGFHSDDAEIDKEAPLVSISVGPTALFLLETSEAIKHEFDLSLHGSFNRAADYDHVLPIYLCHGDVVIMAGKSRLARHAVPVIFFDDDTEVVSKGALRVSHDICEKFLKQDHNDDACTHCQECLTYIRTTRINMNIRQVMPVHR</sequence>
<evidence type="ECO:0000256" key="4">
    <source>
        <dbReference type="ARBA" id="ARBA00023004"/>
    </source>
</evidence>
<keyword evidence="4 5" id="KW-0408">Iron</keyword>
<feature type="domain" description="Alpha-ketoglutarate-dependent dioxygenase AlkB-like" evidence="6">
    <location>
        <begin position="64"/>
        <end position="355"/>
    </location>
</feature>
<dbReference type="GO" id="GO:0008198">
    <property type="term" value="F:ferrous iron binding"/>
    <property type="evidence" value="ECO:0007669"/>
    <property type="project" value="TreeGrafter"/>
</dbReference>
<dbReference type="GO" id="GO:0035515">
    <property type="term" value="F:oxidative RNA demethylase activity"/>
    <property type="evidence" value="ECO:0007669"/>
    <property type="project" value="TreeGrafter"/>
</dbReference>
<feature type="binding site" evidence="5">
    <location>
        <position position="296"/>
    </location>
    <ligand>
        <name>Fe cation</name>
        <dbReference type="ChEBI" id="CHEBI:24875"/>
        <note>catalytic</note>
    </ligand>
</feature>
<organism evidence="7">
    <name type="scientific">Schistosoma haematobium</name>
    <name type="common">Blood fluke</name>
    <dbReference type="NCBI Taxonomy" id="6185"/>
    <lineage>
        <taxon>Eukaryota</taxon>
        <taxon>Metazoa</taxon>
        <taxon>Spiralia</taxon>
        <taxon>Lophotrochozoa</taxon>
        <taxon>Platyhelminthes</taxon>
        <taxon>Trematoda</taxon>
        <taxon>Digenea</taxon>
        <taxon>Strigeidida</taxon>
        <taxon>Schistosomatoidea</taxon>
        <taxon>Schistosomatidae</taxon>
        <taxon>Schistosoma</taxon>
    </lineage>
</organism>
<keyword evidence="3" id="KW-0560">Oxidoreductase</keyword>
<dbReference type="PANTHER" id="PTHR16557:SF2">
    <property type="entry name" value="NUCLEIC ACID DIOXYGENASE ALKBH1"/>
    <property type="match status" value="1"/>
</dbReference>
<evidence type="ECO:0000256" key="5">
    <source>
        <dbReference type="PIRSR" id="PIRSR604574-2"/>
    </source>
</evidence>
<feature type="binding site" evidence="5">
    <location>
        <position position="222"/>
    </location>
    <ligand>
        <name>Fe cation</name>
        <dbReference type="ChEBI" id="CHEBI:24875"/>
        <note>catalytic</note>
    </ligand>
</feature>
<comment type="cofactor">
    <cofactor evidence="5">
        <name>Fe(2+)</name>
        <dbReference type="ChEBI" id="CHEBI:29033"/>
    </cofactor>
    <text evidence="5">Binds 1 Fe(2+) ion per subunit.</text>
</comment>
<dbReference type="AlphaFoldDB" id="A0A094ZQA2"/>
<evidence type="ECO:0000259" key="6">
    <source>
        <dbReference type="Pfam" id="PF13532"/>
    </source>
</evidence>
<keyword evidence="1 5" id="KW-0479">Metal-binding</keyword>
<dbReference type="EMBL" id="KL250823">
    <property type="protein sequence ID" value="KGB36910.1"/>
    <property type="molecule type" value="Genomic_DNA"/>
</dbReference>
<evidence type="ECO:0000256" key="2">
    <source>
        <dbReference type="ARBA" id="ARBA00022964"/>
    </source>
</evidence>
<name>A0A094ZQA2_SCHHA</name>
<feature type="binding site" evidence="5">
    <location>
        <position position="224"/>
    </location>
    <ligand>
        <name>Fe cation</name>
        <dbReference type="ChEBI" id="CHEBI:24875"/>
        <note>catalytic</note>
    </ligand>
</feature>
<dbReference type="PANTHER" id="PTHR16557">
    <property type="entry name" value="ALKYLATED DNA REPAIR PROTEIN ALKB-RELATED"/>
    <property type="match status" value="1"/>
</dbReference>
<reference evidence="7" key="1">
    <citation type="journal article" date="2012" name="Nat. Genet.">
        <title>Whole-genome sequence of Schistosoma haematobium.</title>
        <authorList>
            <person name="Young N.D."/>
            <person name="Jex A.R."/>
            <person name="Li B."/>
            <person name="Liu S."/>
            <person name="Yang L."/>
            <person name="Xiong Z."/>
            <person name="Li Y."/>
            <person name="Cantacessi C."/>
            <person name="Hall R.S."/>
            <person name="Xu X."/>
            <person name="Chen F."/>
            <person name="Wu X."/>
            <person name="Zerlotini A."/>
            <person name="Oliveira G."/>
            <person name="Hofmann A."/>
            <person name="Zhang G."/>
            <person name="Fang X."/>
            <person name="Kang Y."/>
            <person name="Campbell B.E."/>
            <person name="Loukas A."/>
            <person name="Ranganathan S."/>
            <person name="Rollinson D."/>
            <person name="Rinaldi G."/>
            <person name="Brindley P.J."/>
            <person name="Yang H."/>
            <person name="Wang J."/>
            <person name="Wang J."/>
            <person name="Gasser R.B."/>
        </authorList>
    </citation>
    <scope>NUCLEOTIDE SEQUENCE [LARGE SCALE GENOMIC DNA]</scope>
</reference>
<evidence type="ECO:0000313" key="7">
    <source>
        <dbReference type="EMBL" id="KGB36910.1"/>
    </source>
</evidence>
<dbReference type="Gene3D" id="2.60.120.590">
    <property type="entry name" value="Alpha-ketoglutarate-dependent dioxygenase AlkB-like"/>
    <property type="match status" value="1"/>
</dbReference>